<evidence type="ECO:0000256" key="6">
    <source>
        <dbReference type="ARBA" id="ARBA00022989"/>
    </source>
</evidence>
<keyword evidence="5 9" id="KW-0812">Transmembrane</keyword>
<feature type="transmembrane region" description="Helical" evidence="9">
    <location>
        <begin position="256"/>
        <end position="276"/>
    </location>
</feature>
<evidence type="ECO:0000256" key="1">
    <source>
        <dbReference type="ARBA" id="ARBA00004651"/>
    </source>
</evidence>
<keyword evidence="4" id="KW-1003">Cell membrane</keyword>
<dbReference type="NCBIfam" id="TIGR00688">
    <property type="entry name" value="rarD"/>
    <property type="match status" value="1"/>
</dbReference>
<evidence type="ECO:0000256" key="5">
    <source>
        <dbReference type="ARBA" id="ARBA00022692"/>
    </source>
</evidence>
<evidence type="ECO:0000259" key="10">
    <source>
        <dbReference type="Pfam" id="PF00892"/>
    </source>
</evidence>
<proteinExistence type="inferred from homology"/>
<keyword evidence="6 9" id="KW-1133">Transmembrane helix</keyword>
<protein>
    <submittedName>
        <fullName evidence="11">EamA family transporter RarD</fullName>
    </submittedName>
</protein>
<evidence type="ECO:0000256" key="7">
    <source>
        <dbReference type="ARBA" id="ARBA00023136"/>
    </source>
</evidence>
<feature type="transmembrane region" description="Helical" evidence="9">
    <location>
        <begin position="288"/>
        <end position="308"/>
    </location>
</feature>
<dbReference type="InterPro" id="IPR000620">
    <property type="entry name" value="EamA_dom"/>
</dbReference>
<evidence type="ECO:0000256" key="4">
    <source>
        <dbReference type="ARBA" id="ARBA00022475"/>
    </source>
</evidence>
<sequence>MAAHVQPDLAADRRPRHSLGAAGCAAADRRAELAGHPLGAARPVLRRAVARNGRPQPEPGRADRRADPALAGRRTLLSAEDPARKGVLFGLAAYLSWGFLPIYFKHLHGALPTEVVAQRVLWSVLLLAALIAVSHRWQHLRAAIASRRALGILAVSALLIGANWLIYIWAISADHVLETSLGYFLNPLVNVVMGVVLLKERLTRAQGLAVALAGTGVAVLALGASSGLWISLALAGTFATYGLLRKIAPVESLEGLAIETILLAPLAALYLAWLASRGELAFGADPHLTWLLTLSGVMTATPLLLFAAAARRLRYSTLGLLQYIAPTIQFLLAVLAYGEPLTTAHIVCFALIWTGLAVFAADGLRRAPARARPEPATCP</sequence>
<organism evidence="11 12">
    <name type="scientific">Sphingomonas horti</name>
    <dbReference type="NCBI Taxonomy" id="2682842"/>
    <lineage>
        <taxon>Bacteria</taxon>
        <taxon>Pseudomonadati</taxon>
        <taxon>Pseudomonadota</taxon>
        <taxon>Alphaproteobacteria</taxon>
        <taxon>Sphingomonadales</taxon>
        <taxon>Sphingomonadaceae</taxon>
        <taxon>Sphingomonas</taxon>
    </lineage>
</organism>
<dbReference type="GO" id="GO:0005886">
    <property type="term" value="C:plasma membrane"/>
    <property type="evidence" value="ECO:0007669"/>
    <property type="project" value="UniProtKB-SubCell"/>
</dbReference>
<keyword evidence="3" id="KW-0813">Transport</keyword>
<comment type="caution">
    <text evidence="11">The sequence shown here is derived from an EMBL/GenBank/DDBJ whole genome shotgun (WGS) entry which is preliminary data.</text>
</comment>
<dbReference type="Pfam" id="PF00892">
    <property type="entry name" value="EamA"/>
    <property type="match status" value="1"/>
</dbReference>
<dbReference type="Proteomes" id="UP000441389">
    <property type="component" value="Unassembled WGS sequence"/>
</dbReference>
<comment type="subcellular location">
    <subcellularLocation>
        <location evidence="1">Cell membrane</location>
        <topology evidence="1">Multi-pass membrane protein</topology>
    </subcellularLocation>
</comment>
<feature type="transmembrane region" description="Helical" evidence="9">
    <location>
        <begin position="181"/>
        <end position="198"/>
    </location>
</feature>
<dbReference type="SUPFAM" id="SSF103481">
    <property type="entry name" value="Multidrug resistance efflux transporter EmrE"/>
    <property type="match status" value="2"/>
</dbReference>
<dbReference type="AlphaFoldDB" id="A0A6I4IZW9"/>
<name>A0A6I4IZW9_9SPHN</name>
<feature type="transmembrane region" description="Helical" evidence="9">
    <location>
        <begin position="149"/>
        <end position="169"/>
    </location>
</feature>
<dbReference type="InterPro" id="IPR037185">
    <property type="entry name" value="EmrE-like"/>
</dbReference>
<evidence type="ECO:0000256" key="2">
    <source>
        <dbReference type="ARBA" id="ARBA00007362"/>
    </source>
</evidence>
<feature type="transmembrane region" description="Helical" evidence="9">
    <location>
        <begin position="86"/>
        <end position="104"/>
    </location>
</feature>
<dbReference type="EMBL" id="WQMS01000002">
    <property type="protein sequence ID" value="MVO76961.1"/>
    <property type="molecule type" value="Genomic_DNA"/>
</dbReference>
<feature type="transmembrane region" description="Helical" evidence="9">
    <location>
        <begin position="344"/>
        <end position="364"/>
    </location>
</feature>
<feature type="transmembrane region" description="Helical" evidence="9">
    <location>
        <begin position="205"/>
        <end position="222"/>
    </location>
</feature>
<evidence type="ECO:0000256" key="9">
    <source>
        <dbReference type="SAM" id="Phobius"/>
    </source>
</evidence>
<gene>
    <name evidence="11" type="primary">rarD</name>
    <name evidence="11" type="ORF">GON01_03285</name>
</gene>
<keyword evidence="12" id="KW-1185">Reference proteome</keyword>
<dbReference type="PANTHER" id="PTHR22911">
    <property type="entry name" value="ACYL-MALONYL CONDENSING ENZYME-RELATED"/>
    <property type="match status" value="1"/>
</dbReference>
<keyword evidence="7 9" id="KW-0472">Membrane</keyword>
<evidence type="ECO:0000256" key="8">
    <source>
        <dbReference type="SAM" id="MobiDB-lite"/>
    </source>
</evidence>
<feature type="region of interest" description="Disordered" evidence="8">
    <location>
        <begin position="1"/>
        <end position="22"/>
    </location>
</feature>
<evidence type="ECO:0000313" key="11">
    <source>
        <dbReference type="EMBL" id="MVO76961.1"/>
    </source>
</evidence>
<accession>A0A6I4IZW9</accession>
<dbReference type="PANTHER" id="PTHR22911:SF137">
    <property type="entry name" value="SOLUTE CARRIER FAMILY 35 MEMBER G2-RELATED"/>
    <property type="match status" value="1"/>
</dbReference>
<comment type="similarity">
    <text evidence="2">Belongs to the EamA transporter family.</text>
</comment>
<feature type="transmembrane region" description="Helical" evidence="9">
    <location>
        <begin position="116"/>
        <end position="137"/>
    </location>
</feature>
<evidence type="ECO:0000313" key="12">
    <source>
        <dbReference type="Proteomes" id="UP000441389"/>
    </source>
</evidence>
<dbReference type="InterPro" id="IPR004626">
    <property type="entry name" value="RarD"/>
</dbReference>
<evidence type="ECO:0000256" key="3">
    <source>
        <dbReference type="ARBA" id="ARBA00022448"/>
    </source>
</evidence>
<feature type="domain" description="EamA" evidence="10">
    <location>
        <begin position="85"/>
        <end position="220"/>
    </location>
</feature>
<feature type="transmembrane region" description="Helical" evidence="9">
    <location>
        <begin position="228"/>
        <end position="244"/>
    </location>
</feature>
<reference evidence="11 12" key="1">
    <citation type="submission" date="2019-12" db="EMBL/GenBank/DDBJ databases">
        <authorList>
            <person name="Huq M.A."/>
        </authorList>
    </citation>
    <scope>NUCLEOTIDE SEQUENCE [LARGE SCALE GENOMIC DNA]</scope>
    <source>
        <strain evidence="11 12">MAH-20</strain>
    </source>
</reference>
<feature type="transmembrane region" description="Helical" evidence="9">
    <location>
        <begin position="320"/>
        <end position="338"/>
    </location>
</feature>